<organism evidence="2 3">
    <name type="scientific">Tuber magnatum</name>
    <name type="common">white Piedmont truffle</name>
    <dbReference type="NCBI Taxonomy" id="42249"/>
    <lineage>
        <taxon>Eukaryota</taxon>
        <taxon>Fungi</taxon>
        <taxon>Dikarya</taxon>
        <taxon>Ascomycota</taxon>
        <taxon>Pezizomycotina</taxon>
        <taxon>Pezizomycetes</taxon>
        <taxon>Pezizales</taxon>
        <taxon>Tuberaceae</taxon>
        <taxon>Tuber</taxon>
    </lineage>
</organism>
<dbReference type="InterPro" id="IPR027417">
    <property type="entry name" value="P-loop_NTPase"/>
</dbReference>
<accession>A0A317SFJ7</accession>
<dbReference type="OrthoDB" id="1658288at2759"/>
<feature type="compositionally biased region" description="Basic and acidic residues" evidence="1">
    <location>
        <begin position="326"/>
        <end position="341"/>
    </location>
</feature>
<evidence type="ECO:0000256" key="1">
    <source>
        <dbReference type="SAM" id="MobiDB-lite"/>
    </source>
</evidence>
<feature type="compositionally biased region" description="Low complexity" evidence="1">
    <location>
        <begin position="300"/>
        <end position="310"/>
    </location>
</feature>
<feature type="compositionally biased region" description="Basic and acidic residues" evidence="1">
    <location>
        <begin position="591"/>
        <end position="603"/>
    </location>
</feature>
<sequence length="1060" mass="112927">MCFGKKEKPQSSGRGNAWSEPEDDGTRPATRGPDSAPARRGHGSAKGNQGDQPGDDGPRMLTRSGSRAHAPKSLTLATRIAESHPKDCRPGVMPSSRDSPRAREPAGPENINAESQLEDYAPGVATSGGDRARARRDAGSEDRNAKGRPRDGRAGTAGGGGSRACAMENPSLGGNNAESPPEDGGLGAAPGSCNSARTRRNLSPVHSNAEGQLKDYGPGLTGNSNTAAHAQEKPGSANGGSESRPGDGRLGMVPSSNTPHARKSPNLADSGGESHAGDYGPGVTGGSRAAARGQEKLDSAGEGAESQGSGRLRVTGSSRAAAPARKKPDPANEDTESRPEDGGPGVAPISSNSVRTRKSPSPANSNAESQPRDYEPGIMGSGSAAAHAWEKPDSANEYARRSADSSSTAAHCREEPGSANRNAEGNLRRSSSKPGGRTSGGTPSQPRGRGNPGGNPEDLQSHENVQATGESECQSQTGTDGPQKGKGRAPGVPGTAGALGIGDCAPGDSGSTVVRHDRSKGAWPRVGIPAEEENMSVSQIRTWPDTATTGYVYQRYSPDRPARPPDEEEGSTGNQIADEARDIFCSGPEPAMREEGRGTHDTDPINTSVELGSAEGSFRCNSGNQNNYGANNRKAVNEGTIVNQGTIVNLMGADGGDRLRITAVAAIEEAPQAPWMVTYCQNRGFTGREDILRRIEIRTQTGDHDRVALWGLGGTGYGHTSPFTNMGVTDKDQQNPNCLKIRVPDNESLLTLVKKWFESPSSGEWILVVDNADNESDFDGNTSPIARYIPRGPKGTLIVTTRSKLVASRLGCHGDNFIKVERMKPVEAKQLFLFRYGVLKRAGDERVVGDILRSLHYLPLAVVGAAAYMTETSTTPSQYYRMLKSKNAVRERLLSQEFNDIYREAPAGVAESILSTFFITFRQINERYHQAMDLLRLITFLKEHQNIPEDVLRCSGLTGMDDDFTVREIIGKLESFSLVTEKTASSVEDQSLPVYELHRLVQISAEVYFKKREGLDVSIWMGRARSAEELASRARLPPISSQGPQDQPDSEIEQPDQECV</sequence>
<feature type="region of interest" description="Disordered" evidence="1">
    <location>
        <begin position="557"/>
        <end position="579"/>
    </location>
</feature>
<evidence type="ECO:0000313" key="3">
    <source>
        <dbReference type="Proteomes" id="UP000246991"/>
    </source>
</evidence>
<feature type="compositionally biased region" description="Polar residues" evidence="1">
    <location>
        <begin position="419"/>
        <end position="433"/>
    </location>
</feature>
<reference evidence="2 3" key="1">
    <citation type="submission" date="2018-03" db="EMBL/GenBank/DDBJ databases">
        <title>Genomes of Pezizomycetes fungi and the evolution of truffles.</title>
        <authorList>
            <person name="Murat C."/>
            <person name="Payen T."/>
            <person name="Noel B."/>
            <person name="Kuo A."/>
            <person name="Martin F.M."/>
        </authorList>
    </citation>
    <scope>NUCLEOTIDE SEQUENCE [LARGE SCALE GENOMIC DNA]</scope>
    <source>
        <strain evidence="2">091103-1</strain>
    </source>
</reference>
<feature type="region of interest" description="Disordered" evidence="1">
    <location>
        <begin position="1031"/>
        <end position="1060"/>
    </location>
</feature>
<keyword evidence="3" id="KW-1185">Reference proteome</keyword>
<feature type="compositionally biased region" description="Basic and acidic residues" evidence="1">
    <location>
        <begin position="388"/>
        <end position="403"/>
    </location>
</feature>
<dbReference type="SUPFAM" id="SSF52540">
    <property type="entry name" value="P-loop containing nucleoside triphosphate hydrolases"/>
    <property type="match status" value="1"/>
</dbReference>
<comment type="caution">
    <text evidence="2">The sequence shown here is derived from an EMBL/GenBank/DDBJ whole genome shotgun (WGS) entry which is preliminary data.</text>
</comment>
<proteinExistence type="predicted"/>
<evidence type="ECO:0008006" key="4">
    <source>
        <dbReference type="Google" id="ProtNLM"/>
    </source>
</evidence>
<feature type="region of interest" description="Disordered" evidence="1">
    <location>
        <begin position="586"/>
        <end position="605"/>
    </location>
</feature>
<protein>
    <recommendedName>
        <fullName evidence="4">NB-ARC domain-containing protein</fullName>
    </recommendedName>
</protein>
<feature type="region of interest" description="Disordered" evidence="1">
    <location>
        <begin position="1"/>
        <end position="519"/>
    </location>
</feature>
<dbReference type="EMBL" id="PYWC01000083">
    <property type="protein sequence ID" value="PWW73254.1"/>
    <property type="molecule type" value="Genomic_DNA"/>
</dbReference>
<name>A0A317SFJ7_9PEZI</name>
<dbReference type="AlphaFoldDB" id="A0A317SFJ7"/>
<dbReference type="Gene3D" id="3.40.50.300">
    <property type="entry name" value="P-loop containing nucleotide triphosphate hydrolases"/>
    <property type="match status" value="1"/>
</dbReference>
<feature type="compositionally biased region" description="Acidic residues" evidence="1">
    <location>
        <begin position="1048"/>
        <end position="1060"/>
    </location>
</feature>
<dbReference type="Proteomes" id="UP000246991">
    <property type="component" value="Unassembled WGS sequence"/>
</dbReference>
<gene>
    <name evidence="2" type="ORF">C7212DRAFT_365786</name>
</gene>
<feature type="compositionally biased region" description="Basic and acidic residues" evidence="1">
    <location>
        <begin position="130"/>
        <end position="153"/>
    </location>
</feature>
<feature type="compositionally biased region" description="Polar residues" evidence="1">
    <location>
        <begin position="462"/>
        <end position="480"/>
    </location>
</feature>
<feature type="compositionally biased region" description="Polar residues" evidence="1">
    <location>
        <begin position="349"/>
        <end position="369"/>
    </location>
</feature>
<dbReference type="STRING" id="42249.A0A317SFJ7"/>
<evidence type="ECO:0000313" key="2">
    <source>
        <dbReference type="EMBL" id="PWW73254.1"/>
    </source>
</evidence>